<evidence type="ECO:0000313" key="3">
    <source>
        <dbReference type="Proteomes" id="UP000027946"/>
    </source>
</evidence>
<dbReference type="eggNOG" id="COG4325">
    <property type="taxonomic scope" value="Bacteria"/>
</dbReference>
<dbReference type="Pfam" id="PF10011">
    <property type="entry name" value="DUF2254"/>
    <property type="match status" value="1"/>
</dbReference>
<keyword evidence="1" id="KW-0472">Membrane</keyword>
<dbReference type="RefSeq" id="WP_052636429.1">
    <property type="nucleotide sequence ID" value="NZ_FSRH01000003.1"/>
</dbReference>
<gene>
    <name evidence="2" type="ORF">CLIT_23c04330</name>
</gene>
<keyword evidence="3" id="KW-1185">Reference proteome</keyword>
<proteinExistence type="predicted"/>
<dbReference type="AlphaFoldDB" id="A0A069RD68"/>
<feature type="transmembrane region" description="Helical" evidence="1">
    <location>
        <begin position="60"/>
        <end position="86"/>
    </location>
</feature>
<sequence>MINKILIKIKRSIWIYPISYSTMSLIVAVFIIIIDSRLFFNVENYLPKVLFTSVDLAKTILATIAGSLLTMTTFTFTITMVVLTMYSSQFSLRTLENFISDKTTMKILGVFMGGFIYSISSLLFMRAAISEYMVISATIGVIYSITCLAYFAIFIHHVAALIQAENLIDSLYRGSMERINEYKGLLKKGAIRENMGLEDYKFVFKLTNDQIGYIQLVDHLKIHIIAKDLSATIVFEKVIGQFVTENAVVFSIYSKDNITIDEELSKKLLNCITIGKYRNELQDFDFSMQKIVEIALRAISSGVNDPNTANHCIRILGVLLGLISDLENGYIVFEDDEENLKVVFEAIDFEKELYFTFYQIVNYGKCDVSIVLSIFKALRYAMENATDKNKGIIICFADYVWDHIDKSLKKGLDYNVLKYEKEALK</sequence>
<dbReference type="InterPro" id="IPR018723">
    <property type="entry name" value="DUF2254_membrane"/>
</dbReference>
<dbReference type="EMBL" id="JJMM01000026">
    <property type="protein sequence ID" value="KDR94160.1"/>
    <property type="molecule type" value="Genomic_DNA"/>
</dbReference>
<evidence type="ECO:0000256" key="1">
    <source>
        <dbReference type="SAM" id="Phobius"/>
    </source>
</evidence>
<evidence type="ECO:0000313" key="2">
    <source>
        <dbReference type="EMBL" id="KDR94160.1"/>
    </source>
</evidence>
<protein>
    <recommendedName>
        <fullName evidence="4">DUF2254 domain-containing protein</fullName>
    </recommendedName>
</protein>
<feature type="transmembrane region" description="Helical" evidence="1">
    <location>
        <begin position="20"/>
        <end position="40"/>
    </location>
</feature>
<dbReference type="OrthoDB" id="2955631at2"/>
<keyword evidence="1" id="KW-0812">Transmembrane</keyword>
<feature type="transmembrane region" description="Helical" evidence="1">
    <location>
        <begin position="141"/>
        <end position="162"/>
    </location>
</feature>
<keyword evidence="1" id="KW-1133">Transmembrane helix</keyword>
<name>A0A069RD68_PEPLI</name>
<comment type="caution">
    <text evidence="2">The sequence shown here is derived from an EMBL/GenBank/DDBJ whole genome shotgun (WGS) entry which is preliminary data.</text>
</comment>
<accession>A0A069RD68</accession>
<dbReference type="Proteomes" id="UP000027946">
    <property type="component" value="Unassembled WGS sequence"/>
</dbReference>
<feature type="transmembrane region" description="Helical" evidence="1">
    <location>
        <begin position="107"/>
        <end position="129"/>
    </location>
</feature>
<reference evidence="2 3" key="1">
    <citation type="submission" date="2014-03" db="EMBL/GenBank/DDBJ databases">
        <title>Genome sequence of Clostridium litorale W6, DSM 5388.</title>
        <authorList>
            <person name="Poehlein A."/>
            <person name="Jagirdar A."/>
            <person name="Khonsari B."/>
            <person name="Chibani C.M."/>
            <person name="Gutierrez Gutierrez D.A."/>
            <person name="Davydova E."/>
            <person name="Alghaithi H.S."/>
            <person name="Nair K.P."/>
            <person name="Dhamotharan K."/>
            <person name="Chandran L."/>
            <person name="G W."/>
            <person name="Daniel R."/>
        </authorList>
    </citation>
    <scope>NUCLEOTIDE SEQUENCE [LARGE SCALE GENOMIC DNA]</scope>
    <source>
        <strain evidence="2 3">W6</strain>
    </source>
</reference>
<evidence type="ECO:0008006" key="4">
    <source>
        <dbReference type="Google" id="ProtNLM"/>
    </source>
</evidence>
<organism evidence="2 3">
    <name type="scientific">Peptoclostridium litorale DSM 5388</name>
    <dbReference type="NCBI Taxonomy" id="1121324"/>
    <lineage>
        <taxon>Bacteria</taxon>
        <taxon>Bacillati</taxon>
        <taxon>Bacillota</taxon>
        <taxon>Clostridia</taxon>
        <taxon>Peptostreptococcales</taxon>
        <taxon>Peptoclostridiaceae</taxon>
        <taxon>Peptoclostridium</taxon>
    </lineage>
</organism>